<name>X1PWH3_9ZZZZ</name>
<evidence type="ECO:0000313" key="1">
    <source>
        <dbReference type="EMBL" id="GAI43205.1"/>
    </source>
</evidence>
<dbReference type="AlphaFoldDB" id="X1PWH3"/>
<sequence>GIGIELVKIMNDICEEYYQKHGLISEIRLTPNDLREFERPPRQRSTKLLDTMMELFEKGAEAGGNLLSIESTGGKEISDDALMMCNMKQFVFSQAVLGVRDMQMLWEKIVDVADRTGRIPGGDTACGFANTAMVLAEKGYIPKTFAAIARIATIVRSLVAFEQGAVGSDKDCGYEGPFLKAIAGIPISMEGKSSACAYFSPVGNVSAACADLWSNESVQNIKLLSGYAPVVSLEQLVYDTRLMNEAIRDGKSTVNKLQ</sequence>
<evidence type="ECO:0008006" key="2">
    <source>
        <dbReference type="Google" id="ProtNLM"/>
    </source>
</evidence>
<accession>X1PWH3</accession>
<proteinExistence type="predicted"/>
<feature type="non-terminal residue" evidence="1">
    <location>
        <position position="258"/>
    </location>
</feature>
<comment type="caution">
    <text evidence="1">The sequence shown here is derived from an EMBL/GenBank/DDBJ whole genome shotgun (WGS) entry which is preliminary data.</text>
</comment>
<reference evidence="1" key="1">
    <citation type="journal article" date="2014" name="Front. Microbiol.">
        <title>High frequency of phylogenetically diverse reductive dehalogenase-homologous genes in deep subseafloor sedimentary metagenomes.</title>
        <authorList>
            <person name="Kawai M."/>
            <person name="Futagami T."/>
            <person name="Toyoda A."/>
            <person name="Takaki Y."/>
            <person name="Nishi S."/>
            <person name="Hori S."/>
            <person name="Arai W."/>
            <person name="Tsubouchi T."/>
            <person name="Morono Y."/>
            <person name="Uchiyama I."/>
            <person name="Ito T."/>
            <person name="Fujiyama A."/>
            <person name="Inagaki F."/>
            <person name="Takami H."/>
        </authorList>
    </citation>
    <scope>NUCLEOTIDE SEQUENCE</scope>
    <source>
        <strain evidence="1">Expedition CK06-06</strain>
    </source>
</reference>
<dbReference type="InterPro" id="IPR021079">
    <property type="entry name" value="MeOH-cob_MeTrfase_bsu"/>
</dbReference>
<protein>
    <recommendedName>
        <fullName evidence="2">Methanol--corrinoid methyltransferase</fullName>
    </recommendedName>
</protein>
<dbReference type="Pfam" id="PF12176">
    <property type="entry name" value="MtaB"/>
    <property type="match status" value="1"/>
</dbReference>
<organism evidence="1">
    <name type="scientific">marine sediment metagenome</name>
    <dbReference type="NCBI Taxonomy" id="412755"/>
    <lineage>
        <taxon>unclassified sequences</taxon>
        <taxon>metagenomes</taxon>
        <taxon>ecological metagenomes</taxon>
    </lineage>
</organism>
<feature type="non-terminal residue" evidence="1">
    <location>
        <position position="1"/>
    </location>
</feature>
<gene>
    <name evidence="1" type="ORF">S06H3_46724</name>
</gene>
<dbReference type="EMBL" id="BARV01029284">
    <property type="protein sequence ID" value="GAI43205.1"/>
    <property type="molecule type" value="Genomic_DNA"/>
</dbReference>